<keyword evidence="4" id="KW-0963">Cytoplasm</keyword>
<dbReference type="InterPro" id="IPR000225">
    <property type="entry name" value="Armadillo"/>
</dbReference>
<dbReference type="Gene3D" id="1.25.10.10">
    <property type="entry name" value="Leucine-rich Repeat Variant"/>
    <property type="match status" value="2"/>
</dbReference>
<evidence type="ECO:0000256" key="1">
    <source>
        <dbReference type="ARBA" id="ARBA00004173"/>
    </source>
</evidence>
<dbReference type="GO" id="GO:0005829">
    <property type="term" value="C:cytosol"/>
    <property type="evidence" value="ECO:0007669"/>
    <property type="project" value="UniProtKB-SubCell"/>
</dbReference>
<evidence type="ECO:0000256" key="3">
    <source>
        <dbReference type="ARBA" id="ARBA00004514"/>
    </source>
</evidence>
<sequence length="705" mass="75783">MLAVEEFGTTLKSWTVGTDVEACQKRLEILADASTSVKEALSSNNGALAAALVEKVADSCRQPSWREPAGKSGFLELALGQFIQPETSHALKVQILRLTGNSCAERDDNRALVLNGGFIPTLVSQFTDTSVMKFIVPVLYNVCVDYEPTQKAVAEAKFSTSVASVLSGPLASHAEPSLNLISKLLGILTTHDTETESAPTTLPPILLSLALRSDLMGDLDDFISVVSTALSYLAASRFHSSILETPNAMATLLSVFEAAYTKYEADTSDEESDEPEKLRQARWASFNAISDITALPEFAIKFPLESAVCMTLKSWISPLRPTNLAAAACISLGNLARSDATVAAMVAEENKMHEPLIALLSDKSITDSQLLHACLSFLKNLSIPPQNKELIGSSGLLAPEVLPRIWEYDVNPQVQFAAVSLTRLLLTGSLANFTRLYDLSKTESENANADGKTHIHRLVEVFKRSDTEPTKMEGARAVAAICRLLHTSGSTTAASNTKPENTPPISSAATATVSDSSRAAFYTAHSIISEPLAFLVGQSKFPVLRSEGWFIFALMCRTSDGAQIIQHVVQKDAAMDALSETITGIKKKKEANEAKEIEEIEEATEVKEVDEAKETEDVKDAKTPDEEVSIAESTALVDGLSLQPQGPEAAQASQGAQPTAAIDRENALVMISELTKQAGDDMPSSIKTTLVSLIKQGSDLLHKTE</sequence>
<dbReference type="PANTHER" id="PTHR10957">
    <property type="entry name" value="RAP1 GTPASE-GDP DISSOCIATION STIMULATOR 1"/>
    <property type="match status" value="1"/>
</dbReference>
<dbReference type="EMBL" id="APWK03000062">
    <property type="protein sequence ID" value="PHH52609.1"/>
    <property type="molecule type" value="Genomic_DNA"/>
</dbReference>
<reference evidence="7 8" key="2">
    <citation type="journal article" date="2013" name="IMA Fungus">
        <title>IMA Genome-F 1: Ceratocystis fimbriata: Draft nuclear genome sequence for the plant pathogen, Ceratocystis fimbriata.</title>
        <authorList>
            <person name="Wilken P.M."/>
            <person name="Steenkamp E.T."/>
            <person name="Wingfield M.J."/>
            <person name="de Beer Z.W."/>
            <person name="Wingfield B.D."/>
        </authorList>
    </citation>
    <scope>NUCLEOTIDE SEQUENCE [LARGE SCALE GENOMIC DNA]</scope>
    <source>
        <strain evidence="7 8">CBS 114723</strain>
    </source>
</reference>
<dbReference type="STRING" id="1035309.A0A2C5WUV2"/>
<evidence type="ECO:0000313" key="8">
    <source>
        <dbReference type="Proteomes" id="UP000222788"/>
    </source>
</evidence>
<evidence type="ECO:0000256" key="2">
    <source>
        <dbReference type="ARBA" id="ARBA00004240"/>
    </source>
</evidence>
<keyword evidence="6" id="KW-0496">Mitochondrion</keyword>
<protein>
    <recommendedName>
        <fullName evidence="9">Rap1 GTPase-GDP dissociation stimulator 1-B</fullName>
    </recommendedName>
</protein>
<evidence type="ECO:0008006" key="9">
    <source>
        <dbReference type="Google" id="ProtNLM"/>
    </source>
</evidence>
<evidence type="ECO:0000256" key="5">
    <source>
        <dbReference type="ARBA" id="ARBA00022824"/>
    </source>
</evidence>
<dbReference type="AlphaFoldDB" id="A0A2C5WUV2"/>
<keyword evidence="5" id="KW-0256">Endoplasmic reticulum</keyword>
<dbReference type="Proteomes" id="UP000222788">
    <property type="component" value="Unassembled WGS sequence"/>
</dbReference>
<dbReference type="InterPro" id="IPR040144">
    <property type="entry name" value="RAP1GDS1"/>
</dbReference>
<dbReference type="SUPFAM" id="SSF48371">
    <property type="entry name" value="ARM repeat"/>
    <property type="match status" value="1"/>
</dbReference>
<evidence type="ECO:0000256" key="6">
    <source>
        <dbReference type="ARBA" id="ARBA00023128"/>
    </source>
</evidence>
<dbReference type="InterPro" id="IPR011989">
    <property type="entry name" value="ARM-like"/>
</dbReference>
<dbReference type="InterPro" id="IPR016024">
    <property type="entry name" value="ARM-type_fold"/>
</dbReference>
<keyword evidence="8" id="KW-1185">Reference proteome</keyword>
<proteinExistence type="predicted"/>
<gene>
    <name evidence="7" type="ORF">CFIMG_005599RA</name>
</gene>
<accession>A0A2C5WUV2</accession>
<dbReference type="GO" id="GO:0005739">
    <property type="term" value="C:mitochondrion"/>
    <property type="evidence" value="ECO:0007669"/>
    <property type="project" value="UniProtKB-SubCell"/>
</dbReference>
<dbReference type="SMART" id="SM00185">
    <property type="entry name" value="ARM"/>
    <property type="match status" value="2"/>
</dbReference>
<evidence type="ECO:0000313" key="7">
    <source>
        <dbReference type="EMBL" id="PHH52609.1"/>
    </source>
</evidence>
<evidence type="ECO:0000256" key="4">
    <source>
        <dbReference type="ARBA" id="ARBA00022490"/>
    </source>
</evidence>
<organism evidence="7 8">
    <name type="scientific">Ceratocystis fimbriata CBS 114723</name>
    <dbReference type="NCBI Taxonomy" id="1035309"/>
    <lineage>
        <taxon>Eukaryota</taxon>
        <taxon>Fungi</taxon>
        <taxon>Dikarya</taxon>
        <taxon>Ascomycota</taxon>
        <taxon>Pezizomycotina</taxon>
        <taxon>Sordariomycetes</taxon>
        <taxon>Hypocreomycetidae</taxon>
        <taxon>Microascales</taxon>
        <taxon>Ceratocystidaceae</taxon>
        <taxon>Ceratocystis</taxon>
    </lineage>
</organism>
<comment type="caution">
    <text evidence="7">The sequence shown here is derived from an EMBL/GenBank/DDBJ whole genome shotgun (WGS) entry which is preliminary data.</text>
</comment>
<name>A0A2C5WUV2_9PEZI</name>
<reference evidence="7 8" key="1">
    <citation type="journal article" date="2013" name="Fungal Biol.">
        <title>Analysis of microsatellite markers in the genome of the plant pathogen Ceratocystis fimbriata.</title>
        <authorList>
            <person name="Simpson M.C."/>
            <person name="Wilken P.M."/>
            <person name="Coetzee M.P."/>
            <person name="Wingfield M.J."/>
            <person name="Wingfield B.D."/>
        </authorList>
    </citation>
    <scope>NUCLEOTIDE SEQUENCE [LARGE SCALE GENOMIC DNA]</scope>
    <source>
        <strain evidence="7 8">CBS 114723</strain>
    </source>
</reference>
<comment type="subcellular location">
    <subcellularLocation>
        <location evidence="3">Cytoplasm</location>
        <location evidence="3">Cytosol</location>
    </subcellularLocation>
    <subcellularLocation>
        <location evidence="2">Endoplasmic reticulum</location>
    </subcellularLocation>
    <subcellularLocation>
        <location evidence="1">Mitochondrion</location>
    </subcellularLocation>
</comment>
<dbReference type="OrthoDB" id="26149at2759"/>
<dbReference type="GO" id="GO:0005783">
    <property type="term" value="C:endoplasmic reticulum"/>
    <property type="evidence" value="ECO:0007669"/>
    <property type="project" value="UniProtKB-SubCell"/>
</dbReference>
<dbReference type="GO" id="GO:0005085">
    <property type="term" value="F:guanyl-nucleotide exchange factor activity"/>
    <property type="evidence" value="ECO:0007669"/>
    <property type="project" value="InterPro"/>
</dbReference>